<comment type="function">
    <text evidence="2">Together with LptE, is involved in the assembly of lipopolysaccharide (LPS) at the surface of the outer membrane.</text>
</comment>
<dbReference type="GO" id="GO:0043165">
    <property type="term" value="P:Gram-negative-bacterium-type cell outer membrane assembly"/>
    <property type="evidence" value="ECO:0007669"/>
    <property type="project" value="UniProtKB-UniRule"/>
</dbReference>
<dbReference type="GO" id="GO:0015920">
    <property type="term" value="P:lipopolysaccharide transport"/>
    <property type="evidence" value="ECO:0007669"/>
    <property type="project" value="InterPro"/>
</dbReference>
<dbReference type="AlphaFoldDB" id="A0A4R6Y868"/>
<feature type="region of interest" description="Disordered" evidence="3">
    <location>
        <begin position="41"/>
        <end position="71"/>
    </location>
</feature>
<dbReference type="Gene3D" id="2.60.450.10">
    <property type="entry name" value="Lipopolysaccharide (LPS) transport protein A like domain"/>
    <property type="match status" value="1"/>
</dbReference>
<dbReference type="HAMAP" id="MF_01411">
    <property type="entry name" value="LPS_assembly_LptD"/>
    <property type="match status" value="1"/>
</dbReference>
<keyword evidence="6" id="KW-1185">Reference proteome</keyword>
<dbReference type="Pfam" id="PF04453">
    <property type="entry name" value="LptD"/>
    <property type="match status" value="1"/>
</dbReference>
<keyword evidence="1 2" id="KW-0732">Signal</keyword>
<comment type="caution">
    <text evidence="5">The sequence shown here is derived from an EMBL/GenBank/DDBJ whole genome shotgun (WGS) entry which is preliminary data.</text>
</comment>
<keyword evidence="2" id="KW-0472">Membrane</keyword>
<comment type="similarity">
    <text evidence="2">Belongs to the LptD family.</text>
</comment>
<organism evidence="5 6">
    <name type="scientific">Hydromonas duriensis</name>
    <dbReference type="NCBI Taxonomy" id="1527608"/>
    <lineage>
        <taxon>Bacteria</taxon>
        <taxon>Pseudomonadati</taxon>
        <taxon>Pseudomonadota</taxon>
        <taxon>Betaproteobacteria</taxon>
        <taxon>Burkholderiales</taxon>
        <taxon>Burkholderiaceae</taxon>
        <taxon>Hydromonas</taxon>
    </lineage>
</organism>
<dbReference type="PANTHER" id="PTHR30189">
    <property type="entry name" value="LPS-ASSEMBLY PROTEIN"/>
    <property type="match status" value="1"/>
</dbReference>
<dbReference type="InterPro" id="IPR007543">
    <property type="entry name" value="LptD_C"/>
</dbReference>
<dbReference type="RefSeq" id="WP_133619983.1">
    <property type="nucleotide sequence ID" value="NZ_SNZE01000009.1"/>
</dbReference>
<comment type="caution">
    <text evidence="2">Lacks conserved residue(s) required for the propagation of feature annotation.</text>
</comment>
<sequence>MLKTPSLLLMKPLVQHVRFVVMLLSTVSIYSHAQVSIDTAKQDPTPAPLENVKPTAAPTAHSTATTTESRKEKFLLPHGPKNALPYCDDLTGATIQAQPTDSTIADADHLRGQVNDNLILNGKACVARNDMRVQGDQINYDYPSEQVAATGHAVMRNGAGDEVSGQVIQYNLATQKAEVDNSTFKINATEGRGKAESLAMLSSRRALMQEAYYTTCRAEDPDWYLKSKTLLVDQDSDLATGTSSVLIFKNLPILATPYMQFPIGNRRQSGLLTPTLGISTSTGVDLVVPYYFNLAPNYDLTLYPGITTKRGVKLGGEYRYLTRQYGQGSIYANYLPNDKLTDSQRHYWRIQHSMSGDLGEAKWQVDVDAQRASDNAYLDDIRTPNTNASNRILTSEYAVQLSQGNWTTRLRQKTNQTLQDATNSVSVPYDFEPQLSITGAERQGNWVANVDIESTRFTHPNTSYAEGWRHVAYPSIRYEYRNAAGFVIPKVGLYATQYNLSRVDSAYDKDPSRILPITSLDTGLIFERDNAKWLGQPVIQTLEPRAYYLYIPYRDQSKIWNFDSALADFDLSHIYGENIFTGRDRIGEANQVSLGLTSRWLAQATGEQLFQITAAQRHYFQEQRVTLPGGTTNSNRKSDLLLSASGQVEKHFWLDTFAQYNFDNSKLLKFDFNLRWQPALKKVINIGFNKNSISSSNLTRSVYASAQWPLSQISKSLYGVSRIKYDLESNRISEGIIGIEYVKDCWVFRLLGERTISSSTNTASNSIFFQLELKGLGALGNSDPRSTFENNVAGYQAVKFEDSVDETPASSPISDMNKR</sequence>
<gene>
    <name evidence="2" type="primary">lptD</name>
    <name evidence="5" type="ORF">DFR44_10976</name>
</gene>
<evidence type="ECO:0000259" key="4">
    <source>
        <dbReference type="Pfam" id="PF04453"/>
    </source>
</evidence>
<comment type="subunit">
    <text evidence="2">Component of the lipopolysaccharide transport and assembly complex. Interacts with LptE and LptA.</text>
</comment>
<dbReference type="Proteomes" id="UP000294480">
    <property type="component" value="Unassembled WGS sequence"/>
</dbReference>
<keyword evidence="2" id="KW-0998">Cell outer membrane</keyword>
<evidence type="ECO:0000256" key="2">
    <source>
        <dbReference type="HAMAP-Rule" id="MF_01411"/>
    </source>
</evidence>
<feature type="compositionally biased region" description="Low complexity" evidence="3">
    <location>
        <begin position="55"/>
        <end position="67"/>
    </location>
</feature>
<comment type="subcellular location">
    <subcellularLocation>
        <location evidence="2">Cell outer membrane</location>
    </subcellularLocation>
</comment>
<dbReference type="PANTHER" id="PTHR30189:SF1">
    <property type="entry name" value="LPS-ASSEMBLY PROTEIN LPTD"/>
    <property type="match status" value="1"/>
</dbReference>
<dbReference type="EMBL" id="SNZE01000009">
    <property type="protein sequence ID" value="TDR31559.1"/>
    <property type="molecule type" value="Genomic_DNA"/>
</dbReference>
<evidence type="ECO:0000313" key="5">
    <source>
        <dbReference type="EMBL" id="TDR31559.1"/>
    </source>
</evidence>
<dbReference type="OrthoDB" id="9760225at2"/>
<dbReference type="GO" id="GO:1990351">
    <property type="term" value="C:transporter complex"/>
    <property type="evidence" value="ECO:0007669"/>
    <property type="project" value="TreeGrafter"/>
</dbReference>
<dbReference type="GO" id="GO:0009279">
    <property type="term" value="C:cell outer membrane"/>
    <property type="evidence" value="ECO:0007669"/>
    <property type="project" value="UniProtKB-SubCell"/>
</dbReference>
<reference evidence="5 6" key="1">
    <citation type="submission" date="2019-03" db="EMBL/GenBank/DDBJ databases">
        <title>Genomic Encyclopedia of Type Strains, Phase IV (KMG-IV): sequencing the most valuable type-strain genomes for metagenomic binning, comparative biology and taxonomic classification.</title>
        <authorList>
            <person name="Goeker M."/>
        </authorList>
    </citation>
    <scope>NUCLEOTIDE SEQUENCE [LARGE SCALE GENOMIC DNA]</scope>
    <source>
        <strain evidence="5 6">DSM 102852</strain>
    </source>
</reference>
<evidence type="ECO:0000256" key="3">
    <source>
        <dbReference type="SAM" id="MobiDB-lite"/>
    </source>
</evidence>
<accession>A0A4R6Y868</accession>
<name>A0A4R6Y868_9BURK</name>
<proteinExistence type="inferred from homology"/>
<dbReference type="InterPro" id="IPR050218">
    <property type="entry name" value="LptD"/>
</dbReference>
<evidence type="ECO:0000313" key="6">
    <source>
        <dbReference type="Proteomes" id="UP000294480"/>
    </source>
</evidence>
<protein>
    <recommendedName>
        <fullName evidence="2">LPS-assembly protein LptD</fullName>
    </recommendedName>
</protein>
<feature type="domain" description="LptD C-terminal" evidence="4">
    <location>
        <begin position="345"/>
        <end position="711"/>
    </location>
</feature>
<dbReference type="InterPro" id="IPR020889">
    <property type="entry name" value="LipoPS_assembly_LptD"/>
</dbReference>
<evidence type="ECO:0000256" key="1">
    <source>
        <dbReference type="ARBA" id="ARBA00022729"/>
    </source>
</evidence>